<dbReference type="InterPro" id="IPR009057">
    <property type="entry name" value="Homeodomain-like_sf"/>
</dbReference>
<protein>
    <submittedName>
        <fullName evidence="6">TetR/AcrR family transcriptional regulator</fullName>
    </submittedName>
</protein>
<dbReference type="PANTHER" id="PTHR47506:SF1">
    <property type="entry name" value="HTH-TYPE TRANSCRIPTIONAL REGULATOR YJDC"/>
    <property type="match status" value="1"/>
</dbReference>
<feature type="domain" description="HTH tetR-type" evidence="5">
    <location>
        <begin position="21"/>
        <end position="81"/>
    </location>
</feature>
<comment type="caution">
    <text evidence="6">The sequence shown here is derived from an EMBL/GenBank/DDBJ whole genome shotgun (WGS) entry which is preliminary data.</text>
</comment>
<evidence type="ECO:0000256" key="4">
    <source>
        <dbReference type="PROSITE-ProRule" id="PRU00335"/>
    </source>
</evidence>
<dbReference type="SUPFAM" id="SSF48498">
    <property type="entry name" value="Tetracyclin repressor-like, C-terminal domain"/>
    <property type="match status" value="1"/>
</dbReference>
<name>A0ABP9C1W7_9ACTN</name>
<gene>
    <name evidence="6" type="ORF">GCM10023220_35720</name>
</gene>
<keyword evidence="2 4" id="KW-0238">DNA-binding</keyword>
<evidence type="ECO:0000256" key="3">
    <source>
        <dbReference type="ARBA" id="ARBA00023163"/>
    </source>
</evidence>
<keyword evidence="7" id="KW-1185">Reference proteome</keyword>
<proteinExistence type="predicted"/>
<evidence type="ECO:0000313" key="6">
    <source>
        <dbReference type="EMBL" id="GAA4803343.1"/>
    </source>
</evidence>
<evidence type="ECO:0000256" key="2">
    <source>
        <dbReference type="ARBA" id="ARBA00023125"/>
    </source>
</evidence>
<dbReference type="InterPro" id="IPR036271">
    <property type="entry name" value="Tet_transcr_reg_TetR-rel_C_sf"/>
</dbReference>
<dbReference type="Pfam" id="PF00440">
    <property type="entry name" value="TetR_N"/>
    <property type="match status" value="1"/>
</dbReference>
<dbReference type="EMBL" id="BAABIG010000033">
    <property type="protein sequence ID" value="GAA4803343.1"/>
    <property type="molecule type" value="Genomic_DNA"/>
</dbReference>
<reference evidence="7" key="1">
    <citation type="journal article" date="2019" name="Int. J. Syst. Evol. Microbiol.">
        <title>The Global Catalogue of Microorganisms (GCM) 10K type strain sequencing project: providing services to taxonomists for standard genome sequencing and annotation.</title>
        <authorList>
            <consortium name="The Broad Institute Genomics Platform"/>
            <consortium name="The Broad Institute Genome Sequencing Center for Infectious Disease"/>
            <person name="Wu L."/>
            <person name="Ma J."/>
        </authorList>
    </citation>
    <scope>NUCLEOTIDE SEQUENCE [LARGE SCALE GENOMIC DNA]</scope>
    <source>
        <strain evidence="7">JCM 18081</strain>
    </source>
</reference>
<dbReference type="Gene3D" id="1.10.357.10">
    <property type="entry name" value="Tetracycline Repressor, domain 2"/>
    <property type="match status" value="1"/>
</dbReference>
<accession>A0ABP9C1W7</accession>
<evidence type="ECO:0000259" key="5">
    <source>
        <dbReference type="PROSITE" id="PS50977"/>
    </source>
</evidence>
<dbReference type="Proteomes" id="UP001501265">
    <property type="component" value="Unassembled WGS sequence"/>
</dbReference>
<feature type="DNA-binding region" description="H-T-H motif" evidence="4">
    <location>
        <begin position="44"/>
        <end position="63"/>
    </location>
</feature>
<dbReference type="PROSITE" id="PS50977">
    <property type="entry name" value="HTH_TETR_2"/>
    <property type="match status" value="1"/>
</dbReference>
<keyword evidence="1" id="KW-0805">Transcription regulation</keyword>
<keyword evidence="3" id="KW-0804">Transcription</keyword>
<dbReference type="InterPro" id="IPR001647">
    <property type="entry name" value="HTH_TetR"/>
</dbReference>
<dbReference type="PANTHER" id="PTHR47506">
    <property type="entry name" value="TRANSCRIPTIONAL REGULATORY PROTEIN"/>
    <property type="match status" value="1"/>
</dbReference>
<sequence length="211" mass="22548">MLVSTEQAEQEGGAGMAGRKQFDIAAALDAAMIQFWRSGYADTSVDDLSRATGLNRSSIYSSLGDKDTLFTRCLERYTTRYGDKYDAALSCAADRPLAAARAFFDITLERIADPGLPDGCLVAQTVMATPVLSASVAARAREAIGFQHTRLRAALRAGRLHEEAAESFATHLAAVNQSLAVMSRAGTSTEQLRAIVDVTLDALARTLGARD</sequence>
<evidence type="ECO:0000313" key="7">
    <source>
        <dbReference type="Proteomes" id="UP001501265"/>
    </source>
</evidence>
<evidence type="ECO:0000256" key="1">
    <source>
        <dbReference type="ARBA" id="ARBA00023015"/>
    </source>
</evidence>
<dbReference type="SUPFAM" id="SSF46689">
    <property type="entry name" value="Homeodomain-like"/>
    <property type="match status" value="1"/>
</dbReference>
<organism evidence="6 7">
    <name type="scientific">Streptomyces ziwulingensis</name>
    <dbReference type="NCBI Taxonomy" id="1045501"/>
    <lineage>
        <taxon>Bacteria</taxon>
        <taxon>Bacillati</taxon>
        <taxon>Actinomycetota</taxon>
        <taxon>Actinomycetes</taxon>
        <taxon>Kitasatosporales</taxon>
        <taxon>Streptomycetaceae</taxon>
        <taxon>Streptomyces</taxon>
    </lineage>
</organism>
<dbReference type="Gene3D" id="1.10.10.60">
    <property type="entry name" value="Homeodomain-like"/>
    <property type="match status" value="1"/>
</dbReference>